<proteinExistence type="predicted"/>
<evidence type="ECO:0000313" key="2">
    <source>
        <dbReference type="Proteomes" id="UP001497480"/>
    </source>
</evidence>
<reference evidence="1 2" key="1">
    <citation type="submission" date="2024-03" db="EMBL/GenBank/DDBJ databases">
        <authorList>
            <person name="Martinez-Hernandez J."/>
        </authorList>
    </citation>
    <scope>NUCLEOTIDE SEQUENCE [LARGE SCALE GENOMIC DNA]</scope>
</reference>
<accession>A0AAV1VSH6</accession>
<evidence type="ECO:0000313" key="1">
    <source>
        <dbReference type="EMBL" id="CAL0299916.1"/>
    </source>
</evidence>
<dbReference type="Proteomes" id="UP001497480">
    <property type="component" value="Unassembled WGS sequence"/>
</dbReference>
<dbReference type="AlphaFoldDB" id="A0AAV1VSH6"/>
<protein>
    <submittedName>
        <fullName evidence="1">Uncharacterized protein</fullName>
    </submittedName>
</protein>
<name>A0AAV1VSH6_LUPLU</name>
<gene>
    <name evidence="1" type="ORF">LLUT_LOCUS976</name>
</gene>
<sequence length="101" mass="10827">MLARGDVWDVDLSRGSDCLGGGVPNGNNYDGGHGSGRDINGGYQDGSIDAGCGRSIKALVTLRSVDQQCCGLLFIESECREWGPRHSMKLVLPMHDFLTIT</sequence>
<keyword evidence="2" id="KW-1185">Reference proteome</keyword>
<comment type="caution">
    <text evidence="1">The sequence shown here is derived from an EMBL/GenBank/DDBJ whole genome shotgun (WGS) entry which is preliminary data.</text>
</comment>
<organism evidence="1 2">
    <name type="scientific">Lupinus luteus</name>
    <name type="common">European yellow lupine</name>
    <dbReference type="NCBI Taxonomy" id="3873"/>
    <lineage>
        <taxon>Eukaryota</taxon>
        <taxon>Viridiplantae</taxon>
        <taxon>Streptophyta</taxon>
        <taxon>Embryophyta</taxon>
        <taxon>Tracheophyta</taxon>
        <taxon>Spermatophyta</taxon>
        <taxon>Magnoliopsida</taxon>
        <taxon>eudicotyledons</taxon>
        <taxon>Gunneridae</taxon>
        <taxon>Pentapetalae</taxon>
        <taxon>rosids</taxon>
        <taxon>fabids</taxon>
        <taxon>Fabales</taxon>
        <taxon>Fabaceae</taxon>
        <taxon>Papilionoideae</taxon>
        <taxon>50 kb inversion clade</taxon>
        <taxon>genistoids sensu lato</taxon>
        <taxon>core genistoids</taxon>
        <taxon>Genisteae</taxon>
        <taxon>Lupinus</taxon>
    </lineage>
</organism>
<dbReference type="EMBL" id="CAXHTB010000001">
    <property type="protein sequence ID" value="CAL0299916.1"/>
    <property type="molecule type" value="Genomic_DNA"/>
</dbReference>